<dbReference type="EMBL" id="PSQG01000029">
    <property type="protein sequence ID" value="RCH41999.1"/>
    <property type="molecule type" value="Genomic_DNA"/>
</dbReference>
<dbReference type="GO" id="GO:0003676">
    <property type="term" value="F:nucleic acid binding"/>
    <property type="evidence" value="ECO:0007669"/>
    <property type="project" value="InterPro"/>
</dbReference>
<comment type="similarity">
    <text evidence="1 2">Belongs to the UPF0102 family.</text>
</comment>
<gene>
    <name evidence="3" type="ORF">C4886_15900</name>
</gene>
<dbReference type="Pfam" id="PF02021">
    <property type="entry name" value="UPF0102"/>
    <property type="match status" value="1"/>
</dbReference>
<dbReference type="Proteomes" id="UP000253208">
    <property type="component" value="Unassembled WGS sequence"/>
</dbReference>
<organism evidence="3 4">
    <name type="scientific">Blautia obeum</name>
    <dbReference type="NCBI Taxonomy" id="40520"/>
    <lineage>
        <taxon>Bacteria</taxon>
        <taxon>Bacillati</taxon>
        <taxon>Bacillota</taxon>
        <taxon>Clostridia</taxon>
        <taxon>Lachnospirales</taxon>
        <taxon>Lachnospiraceae</taxon>
        <taxon>Blautia</taxon>
    </lineage>
</organism>
<evidence type="ECO:0000256" key="2">
    <source>
        <dbReference type="HAMAP-Rule" id="MF_00048"/>
    </source>
</evidence>
<proteinExistence type="inferred from homology"/>
<evidence type="ECO:0000313" key="4">
    <source>
        <dbReference type="Proteomes" id="UP000253208"/>
    </source>
</evidence>
<dbReference type="InterPro" id="IPR011335">
    <property type="entry name" value="Restrct_endonuc-II-like"/>
</dbReference>
<comment type="caution">
    <text evidence="3">The sequence shown here is derived from an EMBL/GenBank/DDBJ whole genome shotgun (WGS) entry which is preliminary data.</text>
</comment>
<protein>
    <recommendedName>
        <fullName evidence="2">UPF0102 protein C4886_15900</fullName>
    </recommendedName>
</protein>
<dbReference type="Gene3D" id="3.40.1350.10">
    <property type="match status" value="1"/>
</dbReference>
<dbReference type="SUPFAM" id="SSF52980">
    <property type="entry name" value="Restriction endonuclease-like"/>
    <property type="match status" value="1"/>
</dbReference>
<evidence type="ECO:0000256" key="1">
    <source>
        <dbReference type="ARBA" id="ARBA00006738"/>
    </source>
</evidence>
<dbReference type="AlphaFoldDB" id="A0A367FWI2"/>
<sequence length="119" mass="13758">MKENRRQKGSYYEGIAAAFLEEKGLQIKERNFRCRSGEIDLVAQDGRYLVFIEVKYRKNGKSGSPFSAVGREKQRIISKVAMFYLIAHGYRELPPCRFDVVGIDGENIHWIKNAFDFCS</sequence>
<dbReference type="HAMAP" id="MF_00048">
    <property type="entry name" value="UPF0102"/>
    <property type="match status" value="1"/>
</dbReference>
<dbReference type="CDD" id="cd20736">
    <property type="entry name" value="PoNe_Nuclease"/>
    <property type="match status" value="1"/>
</dbReference>
<dbReference type="RefSeq" id="WP_092072031.1">
    <property type="nucleotide sequence ID" value="NZ_PSQG01000029.1"/>
</dbReference>
<dbReference type="NCBIfam" id="NF009150">
    <property type="entry name" value="PRK12497.1-3"/>
    <property type="match status" value="1"/>
</dbReference>
<reference evidence="3 4" key="1">
    <citation type="submission" date="2018-02" db="EMBL/GenBank/DDBJ databases">
        <title>Complete genome sequencing of Faecalibacterium prausnitzii strains isolated from the human gut.</title>
        <authorList>
            <person name="Fitzgerald B.C."/>
            <person name="Shkoporov A.N."/>
            <person name="Ross P.R."/>
            <person name="Hill C."/>
        </authorList>
    </citation>
    <scope>NUCLEOTIDE SEQUENCE [LARGE SCALE GENOMIC DNA]</scope>
    <source>
        <strain evidence="3 4">APC942/31-1</strain>
    </source>
</reference>
<evidence type="ECO:0000313" key="3">
    <source>
        <dbReference type="EMBL" id="RCH41999.1"/>
    </source>
</evidence>
<dbReference type="InterPro" id="IPR003509">
    <property type="entry name" value="UPF0102_YraN-like"/>
</dbReference>
<dbReference type="NCBIfam" id="TIGR00252">
    <property type="entry name" value="YraN family protein"/>
    <property type="match status" value="1"/>
</dbReference>
<name>A0A367FWI2_9FIRM</name>
<dbReference type="InterPro" id="IPR011856">
    <property type="entry name" value="tRNA_endonuc-like_dom_sf"/>
</dbReference>
<dbReference type="PANTHER" id="PTHR34039">
    <property type="entry name" value="UPF0102 PROTEIN YRAN"/>
    <property type="match status" value="1"/>
</dbReference>
<accession>A0A367FWI2</accession>
<dbReference type="PANTHER" id="PTHR34039:SF1">
    <property type="entry name" value="UPF0102 PROTEIN YRAN"/>
    <property type="match status" value="1"/>
</dbReference>